<organism evidence="1 2">
    <name type="scientific">Halorhabdus tiamatea SARL4B</name>
    <dbReference type="NCBI Taxonomy" id="1033806"/>
    <lineage>
        <taxon>Archaea</taxon>
        <taxon>Methanobacteriati</taxon>
        <taxon>Methanobacteriota</taxon>
        <taxon>Stenosarchaea group</taxon>
        <taxon>Halobacteria</taxon>
        <taxon>Halobacteriales</taxon>
        <taxon>Haloarculaceae</taxon>
        <taxon>Halorhabdus</taxon>
    </lineage>
</organism>
<sequence length="54" mass="5925">MATTDTDDTTDRIEALIDRLTLEEKLDLVHGEDDPAELATGFLPGVERLDIPSV</sequence>
<evidence type="ECO:0000313" key="2">
    <source>
        <dbReference type="Proteomes" id="UP000003861"/>
    </source>
</evidence>
<reference evidence="1 2" key="1">
    <citation type="journal article" date="2011" name="J. Bacteriol.">
        <title>Genome sequence of Halorhabdus tiamatea, the first archaeon isolated from a deep-sea anoxic brine lake.</title>
        <authorList>
            <person name="Antunes A."/>
            <person name="Alam I."/>
            <person name="Bajic V.B."/>
            <person name="Stingl U."/>
        </authorList>
    </citation>
    <scope>NUCLEOTIDE SEQUENCE [LARGE SCALE GENOMIC DNA]</scope>
    <source>
        <strain evidence="1 2">SARL4B</strain>
    </source>
</reference>
<dbReference type="Proteomes" id="UP000003861">
    <property type="component" value="Unassembled WGS sequence"/>
</dbReference>
<evidence type="ECO:0000313" key="1">
    <source>
        <dbReference type="EMBL" id="ERJ04729.1"/>
    </source>
</evidence>
<reference evidence="1 2" key="2">
    <citation type="journal article" date="2013" name="PLoS ONE">
        <title>INDIGO - INtegrated Data Warehouse of MIcrobial GenOmes with Examples from the Red Sea Extremophiles.</title>
        <authorList>
            <person name="Alam I."/>
            <person name="Antunes A."/>
            <person name="Kamau A.A."/>
            <person name="Ba Alawi W."/>
            <person name="Kalkatawi M."/>
            <person name="Stingl U."/>
            <person name="Bajic V.B."/>
        </authorList>
    </citation>
    <scope>NUCLEOTIDE SEQUENCE [LARGE SCALE GENOMIC DNA]</scope>
    <source>
        <strain evidence="1 2">SARL4B</strain>
    </source>
</reference>
<dbReference type="EMBL" id="AFNT02000059">
    <property type="protein sequence ID" value="ERJ04729.1"/>
    <property type="molecule type" value="Genomic_DNA"/>
</dbReference>
<dbReference type="InterPro" id="IPR036962">
    <property type="entry name" value="Glyco_hydro_3_N_sf"/>
</dbReference>
<keyword evidence="1" id="KW-0326">Glycosidase</keyword>
<protein>
    <submittedName>
        <fullName evidence="1">Beta-glucosidase protein</fullName>
        <ecNumber evidence="1">3.2.1.21</ecNumber>
    </submittedName>
</protein>
<dbReference type="GO" id="GO:0008422">
    <property type="term" value="F:beta-glucosidase activity"/>
    <property type="evidence" value="ECO:0007669"/>
    <property type="project" value="UniProtKB-EC"/>
</dbReference>
<dbReference type="EC" id="3.2.1.21" evidence="1"/>
<gene>
    <name evidence="1" type="ORF">HLRTI_003285</name>
</gene>
<dbReference type="Gene3D" id="3.20.20.300">
    <property type="entry name" value="Glycoside hydrolase, family 3, N-terminal domain"/>
    <property type="match status" value="1"/>
</dbReference>
<name>U2F846_9EURY</name>
<feature type="non-terminal residue" evidence="1">
    <location>
        <position position="54"/>
    </location>
</feature>
<keyword evidence="1" id="KW-0378">Hydrolase</keyword>
<comment type="caution">
    <text evidence="1">The sequence shown here is derived from an EMBL/GenBank/DDBJ whole genome shotgun (WGS) entry which is preliminary data.</text>
</comment>
<dbReference type="AlphaFoldDB" id="U2F846"/>
<accession>U2F846</accession>
<dbReference type="GO" id="GO:0005975">
    <property type="term" value="P:carbohydrate metabolic process"/>
    <property type="evidence" value="ECO:0007669"/>
    <property type="project" value="InterPro"/>
</dbReference>
<proteinExistence type="predicted"/>